<evidence type="ECO:0000313" key="2">
    <source>
        <dbReference type="EMBL" id="BBB92638.1"/>
    </source>
</evidence>
<dbReference type="KEGG" id="mana:MAMMFC1_03333"/>
<dbReference type="EMBL" id="AP018449">
    <property type="protein sequence ID" value="BBB92638.1"/>
    <property type="molecule type" value="Genomic_DNA"/>
</dbReference>
<proteinExistence type="predicted"/>
<protein>
    <submittedName>
        <fullName evidence="2">Uncharacterized protein</fullName>
    </submittedName>
</protein>
<feature type="coiled-coil region" evidence="1">
    <location>
        <begin position="19"/>
        <end position="46"/>
    </location>
</feature>
<dbReference type="RefSeq" id="WP_126309578.1">
    <property type="nucleotide sequence ID" value="NZ_AP018449.1"/>
</dbReference>
<evidence type="ECO:0000256" key="1">
    <source>
        <dbReference type="SAM" id="Coils"/>
    </source>
</evidence>
<accession>A0A348ANJ0</accession>
<dbReference type="Gene3D" id="1.20.5.340">
    <property type="match status" value="1"/>
</dbReference>
<dbReference type="AlphaFoldDB" id="A0A348ANJ0"/>
<name>A0A348ANJ0_9FIRM</name>
<keyword evidence="1" id="KW-0175">Coiled coil</keyword>
<evidence type="ECO:0000313" key="3">
    <source>
        <dbReference type="Proteomes" id="UP000276437"/>
    </source>
</evidence>
<sequence length="96" mass="10862">MEELLKQLLEGQKQLFEGQKQITQRLDRMESDITDLKTTVNNIEGQQAENTQYIKALVHRTEELDAKFDGLLVSTATKENIARLEAQTASKDDIAA</sequence>
<gene>
    <name evidence="2" type="ORF">MAMMFC1_03333</name>
</gene>
<dbReference type="OrthoDB" id="1708171at2"/>
<dbReference type="Proteomes" id="UP000276437">
    <property type="component" value="Chromosome"/>
</dbReference>
<organism evidence="2 3">
    <name type="scientific">Methylomusa anaerophila</name>
    <dbReference type="NCBI Taxonomy" id="1930071"/>
    <lineage>
        <taxon>Bacteria</taxon>
        <taxon>Bacillati</taxon>
        <taxon>Bacillota</taxon>
        <taxon>Negativicutes</taxon>
        <taxon>Selenomonadales</taxon>
        <taxon>Sporomusaceae</taxon>
        <taxon>Methylomusa</taxon>
    </lineage>
</organism>
<keyword evidence="3" id="KW-1185">Reference proteome</keyword>
<reference evidence="2 3" key="1">
    <citation type="journal article" date="2018" name="Int. J. Syst. Evol. Microbiol.">
        <title>Methylomusa anaerophila gen. nov., sp. nov., an anaerobic methanol-utilizing bacterium isolated from a microbial fuel cell.</title>
        <authorList>
            <person name="Amano N."/>
            <person name="Yamamuro A."/>
            <person name="Miyahara M."/>
            <person name="Kouzuma A."/>
            <person name="Abe T."/>
            <person name="Watanabe K."/>
        </authorList>
    </citation>
    <scope>NUCLEOTIDE SEQUENCE [LARGE SCALE GENOMIC DNA]</scope>
    <source>
        <strain evidence="2 3">MMFC1</strain>
    </source>
</reference>